<gene>
    <name evidence="2" type="ORF">D3870_10895</name>
</gene>
<feature type="chain" id="PRO_5019242740" evidence="1">
    <location>
        <begin position="24"/>
        <end position="315"/>
    </location>
</feature>
<reference evidence="2 3" key="1">
    <citation type="submission" date="2018-09" db="EMBL/GenBank/DDBJ databases">
        <authorList>
            <person name="Zhu H."/>
        </authorList>
    </citation>
    <scope>NUCLEOTIDE SEQUENCE [LARGE SCALE GENOMIC DNA]</scope>
    <source>
        <strain evidence="2 3">K2R10-39</strain>
    </source>
</reference>
<dbReference type="RefSeq" id="WP_119739039.1">
    <property type="nucleotide sequence ID" value="NZ_QYUN01000002.1"/>
</dbReference>
<comment type="caution">
    <text evidence="2">The sequence shown here is derived from an EMBL/GenBank/DDBJ whole genome shotgun (WGS) entry which is preliminary data.</text>
</comment>
<name>A0A418X1W7_9BURK</name>
<evidence type="ECO:0000256" key="1">
    <source>
        <dbReference type="SAM" id="SignalP"/>
    </source>
</evidence>
<dbReference type="OrthoDB" id="58809at2"/>
<keyword evidence="1" id="KW-0732">Signal</keyword>
<dbReference type="Proteomes" id="UP000285190">
    <property type="component" value="Unassembled WGS sequence"/>
</dbReference>
<protein>
    <submittedName>
        <fullName evidence="2">Uncharacterized protein</fullName>
    </submittedName>
</protein>
<evidence type="ECO:0000313" key="2">
    <source>
        <dbReference type="EMBL" id="RJG06452.1"/>
    </source>
</evidence>
<dbReference type="EMBL" id="QYUN01000002">
    <property type="protein sequence ID" value="RJG06452.1"/>
    <property type="molecule type" value="Genomic_DNA"/>
</dbReference>
<accession>A0A418X1W7</accession>
<dbReference type="AlphaFoldDB" id="A0A418X1W7"/>
<sequence length="315" mass="34670">MKNPFLRYLLAFGVALAALPACADSKDFSFAVIAPSSKEDSDETVLREALNDTDELNLAFVVSNGIKAASEPCSDRIYNRRKSLLDGARNGLIVSLAASDWTECKNANGKSSAMERLNRLREIFFSDEFSMGGSRIPLLRQSTIAKFRSYGENARWEFGNAMFATVNLPGNNNHYSSEAGRNSEFEDRLVANKDWLQRVFNYASRRKLNGIVLFCDGDPLSKPVRPNGKRDGFAETRKQITALAAKFAGQVLIIHNQAIAAPHESAKILWTGNLGTLELGNSWLKFNVSPSSPSLFSLADDSAETKHGIQSPALR</sequence>
<feature type="signal peptide" evidence="1">
    <location>
        <begin position="1"/>
        <end position="23"/>
    </location>
</feature>
<evidence type="ECO:0000313" key="3">
    <source>
        <dbReference type="Proteomes" id="UP000285190"/>
    </source>
</evidence>
<keyword evidence="3" id="KW-1185">Reference proteome</keyword>
<organism evidence="2 3">
    <name type="scientific">Noviherbaspirillum cavernae</name>
    <dbReference type="NCBI Taxonomy" id="2320862"/>
    <lineage>
        <taxon>Bacteria</taxon>
        <taxon>Pseudomonadati</taxon>
        <taxon>Pseudomonadota</taxon>
        <taxon>Betaproteobacteria</taxon>
        <taxon>Burkholderiales</taxon>
        <taxon>Oxalobacteraceae</taxon>
        <taxon>Noviherbaspirillum</taxon>
    </lineage>
</organism>
<proteinExistence type="predicted"/>